<dbReference type="InterPro" id="IPR056085">
    <property type="entry name" value="DUF7668"/>
</dbReference>
<sequence>MGTVPSRFRPPLGAQLSALVQGDLPDLLVWVSRYGAAGATLIEQPLEIWTHPLTQFASRQDGSHFAALPLWTTTESPSDLTAEIEISTDGSVTITDVHVM</sequence>
<comment type="caution">
    <text evidence="2">The sequence shown here is derived from an EMBL/GenBank/DDBJ whole genome shotgun (WGS) entry which is preliminary data.</text>
</comment>
<evidence type="ECO:0000313" key="2">
    <source>
        <dbReference type="EMBL" id="TBT95094.1"/>
    </source>
</evidence>
<feature type="domain" description="DUF7668" evidence="1">
    <location>
        <begin position="25"/>
        <end position="100"/>
    </location>
</feature>
<name>A0A4Q9KL49_PROTD</name>
<dbReference type="OrthoDB" id="3837939at2"/>
<dbReference type="AlphaFoldDB" id="A0A4Q9KL49"/>
<dbReference type="RefSeq" id="WP_131171932.1">
    <property type="nucleotide sequence ID" value="NZ_FXTL01000006.1"/>
</dbReference>
<keyword evidence="3" id="KW-1185">Reference proteome</keyword>
<proteinExistence type="predicted"/>
<dbReference type="Proteomes" id="UP000291933">
    <property type="component" value="Unassembled WGS sequence"/>
</dbReference>
<protein>
    <recommendedName>
        <fullName evidence="1">DUF7668 domain-containing protein</fullName>
    </recommendedName>
</protein>
<organism evidence="2 3">
    <name type="scientific">Propioniciclava tarda</name>
    <dbReference type="NCBI Taxonomy" id="433330"/>
    <lineage>
        <taxon>Bacteria</taxon>
        <taxon>Bacillati</taxon>
        <taxon>Actinomycetota</taxon>
        <taxon>Actinomycetes</taxon>
        <taxon>Propionibacteriales</taxon>
        <taxon>Propionibacteriaceae</taxon>
        <taxon>Propioniciclava</taxon>
    </lineage>
</organism>
<gene>
    <name evidence="2" type="ORF">ET996_07480</name>
</gene>
<dbReference type="EMBL" id="SDMR01000007">
    <property type="protein sequence ID" value="TBT95094.1"/>
    <property type="molecule type" value="Genomic_DNA"/>
</dbReference>
<evidence type="ECO:0000313" key="3">
    <source>
        <dbReference type="Proteomes" id="UP000291933"/>
    </source>
</evidence>
<dbReference type="Pfam" id="PF24705">
    <property type="entry name" value="DUF7668"/>
    <property type="match status" value="1"/>
</dbReference>
<accession>A0A4Q9KL49</accession>
<evidence type="ECO:0000259" key="1">
    <source>
        <dbReference type="Pfam" id="PF24705"/>
    </source>
</evidence>
<reference evidence="2 3" key="1">
    <citation type="submission" date="2019-01" db="EMBL/GenBank/DDBJ databases">
        <title>Lactibacter flavus gen. nov., sp. nov., a novel bacterium of the family Propionibacteriaceae isolated from raw milk and dairy products.</title>
        <authorList>
            <person name="Huptas C."/>
            <person name="Wenning M."/>
            <person name="Breitenwieser F."/>
            <person name="Doll E."/>
            <person name="Von Neubeck M."/>
            <person name="Busse H.-J."/>
            <person name="Scherer S."/>
        </authorList>
    </citation>
    <scope>NUCLEOTIDE SEQUENCE [LARGE SCALE GENOMIC DNA]</scope>
    <source>
        <strain evidence="2 3">DSM 22130</strain>
    </source>
</reference>